<evidence type="ECO:0000313" key="2">
    <source>
        <dbReference type="Proteomes" id="UP000196655"/>
    </source>
</evidence>
<name>A0A211YW50_9PROT</name>
<gene>
    <name evidence="1" type="ORF">BWR60_34405</name>
</gene>
<keyword evidence="2" id="KW-1185">Reference proteome</keyword>
<organism evidence="1 2">
    <name type="scientific">Inquilinus limosus</name>
    <dbReference type="NCBI Taxonomy" id="171674"/>
    <lineage>
        <taxon>Bacteria</taxon>
        <taxon>Pseudomonadati</taxon>
        <taxon>Pseudomonadota</taxon>
        <taxon>Alphaproteobacteria</taxon>
        <taxon>Rhodospirillales</taxon>
        <taxon>Rhodospirillaceae</taxon>
        <taxon>Inquilinus</taxon>
    </lineage>
</organism>
<reference evidence="2" key="1">
    <citation type="submission" date="2017-05" db="EMBL/GenBank/DDBJ databases">
        <authorList>
            <person name="Macchi M."/>
            <person name="Festa S."/>
            <person name="Coppotelli B.M."/>
            <person name="Morelli I.S."/>
        </authorList>
    </citation>
    <scope>NUCLEOTIDE SEQUENCE [LARGE SCALE GENOMIC DNA]</scope>
    <source>
        <strain evidence="2">I</strain>
    </source>
</reference>
<dbReference type="Proteomes" id="UP000196655">
    <property type="component" value="Unassembled WGS sequence"/>
</dbReference>
<dbReference type="RefSeq" id="WP_088157592.1">
    <property type="nucleotide sequence ID" value="NZ_NHON01000154.1"/>
</dbReference>
<dbReference type="EMBL" id="NHON01000154">
    <property type="protein sequence ID" value="OWJ57077.1"/>
    <property type="molecule type" value="Genomic_DNA"/>
</dbReference>
<proteinExistence type="predicted"/>
<dbReference type="OrthoDB" id="7365000at2"/>
<accession>A0A211YW50</accession>
<comment type="caution">
    <text evidence="1">The sequence shown here is derived from an EMBL/GenBank/DDBJ whole genome shotgun (WGS) entry which is preliminary data.</text>
</comment>
<protein>
    <submittedName>
        <fullName evidence="1">Uncharacterized protein</fullName>
    </submittedName>
</protein>
<evidence type="ECO:0000313" key="1">
    <source>
        <dbReference type="EMBL" id="OWJ57077.1"/>
    </source>
</evidence>
<sequence length="83" mass="9610">MKTITVSVDDTIYRRARMKAADRHTSVSTLVRQFLNELAGDEGNRELLKREEAELRASIRSFRASDRLPRDNLHGRVPMRRDG</sequence>
<dbReference type="AlphaFoldDB" id="A0A211YW50"/>